<gene>
    <name evidence="1" type="ORF">MRATA1EN1_LOCUS4791</name>
</gene>
<dbReference type="EMBL" id="OX459949">
    <property type="protein sequence ID" value="CAI9155829.1"/>
    <property type="molecule type" value="Genomic_DNA"/>
</dbReference>
<evidence type="ECO:0000313" key="1">
    <source>
        <dbReference type="EMBL" id="CAI9155829.1"/>
    </source>
</evidence>
<proteinExistence type="predicted"/>
<sequence length="112" mass="12228">MASGTTGDRGMVLHKPVEFSVFFVISEGHHATLRTPACQTPLPMGFYRQEYWNGLLCPLPGDLPDPEIEPASLMSPALAGGSLLLAPPGKPIYTIKATSDRFYSLELQNHCR</sequence>
<protein>
    <submittedName>
        <fullName evidence="1">Uncharacterized protein</fullName>
    </submittedName>
</protein>
<dbReference type="Proteomes" id="UP001176941">
    <property type="component" value="Chromosome 13"/>
</dbReference>
<evidence type="ECO:0000313" key="2">
    <source>
        <dbReference type="Proteomes" id="UP001176941"/>
    </source>
</evidence>
<accession>A0ABN8Y3F3</accession>
<name>A0ABN8Y3F3_RANTA</name>
<keyword evidence="2" id="KW-1185">Reference proteome</keyword>
<reference evidence="1" key="1">
    <citation type="submission" date="2023-04" db="EMBL/GenBank/DDBJ databases">
        <authorList>
            <consortium name="ELIXIR-Norway"/>
        </authorList>
    </citation>
    <scope>NUCLEOTIDE SEQUENCE [LARGE SCALE GENOMIC DNA]</scope>
</reference>
<organism evidence="1 2">
    <name type="scientific">Rangifer tarandus platyrhynchus</name>
    <name type="common">Svalbard reindeer</name>
    <dbReference type="NCBI Taxonomy" id="3082113"/>
    <lineage>
        <taxon>Eukaryota</taxon>
        <taxon>Metazoa</taxon>
        <taxon>Chordata</taxon>
        <taxon>Craniata</taxon>
        <taxon>Vertebrata</taxon>
        <taxon>Euteleostomi</taxon>
        <taxon>Mammalia</taxon>
        <taxon>Eutheria</taxon>
        <taxon>Laurasiatheria</taxon>
        <taxon>Artiodactyla</taxon>
        <taxon>Ruminantia</taxon>
        <taxon>Pecora</taxon>
        <taxon>Cervidae</taxon>
        <taxon>Odocoileinae</taxon>
        <taxon>Rangifer</taxon>
    </lineage>
</organism>